<dbReference type="Gene3D" id="1.10.1760.20">
    <property type="match status" value="1"/>
</dbReference>
<comment type="similarity">
    <text evidence="1 2">Belongs to the BioY family.</text>
</comment>
<dbReference type="InterPro" id="IPR003784">
    <property type="entry name" value="BioY"/>
</dbReference>
<evidence type="ECO:0000256" key="3">
    <source>
        <dbReference type="SAM" id="Phobius"/>
    </source>
</evidence>
<feature type="transmembrane region" description="Helical" evidence="3">
    <location>
        <begin position="129"/>
        <end position="152"/>
    </location>
</feature>
<accession>A0A8I0KW21</accession>
<name>A0A8I0KW21_9ACTO</name>
<dbReference type="PIRSF" id="PIRSF016661">
    <property type="entry name" value="BioY"/>
    <property type="match status" value="1"/>
</dbReference>
<keyword evidence="3" id="KW-1133">Transmembrane helix</keyword>
<sequence length="199" mass="20688">MSTAYPVLADHFVPRRLTRTSDMIRQAGLVFAGAALVGILAQVAIPLWPVPVTGQTLGVLLVAGVLGSKRGAAALTTYMVLGLAGLPWFSGMTGSLASVATPAFGYIIGFIPAAYFLGRACERRWDRSLWRSLAACALASTIPFLIGVPYLWVVMAGLGTTLSFGQLMAAGVTPFILGGIIKAAIGGVALPAAWAAIRR</sequence>
<dbReference type="EMBL" id="JACRUO010000001">
    <property type="protein sequence ID" value="MBD3689544.1"/>
    <property type="molecule type" value="Genomic_DNA"/>
</dbReference>
<feature type="transmembrane region" description="Helical" evidence="3">
    <location>
        <begin position="96"/>
        <end position="117"/>
    </location>
</feature>
<comment type="subcellular location">
    <subcellularLocation>
        <location evidence="2">Cell membrane</location>
        <topology evidence="2">Multi-pass membrane protein</topology>
    </subcellularLocation>
</comment>
<reference evidence="4 5" key="1">
    <citation type="submission" date="2020-08" db="EMBL/GenBank/DDBJ databases">
        <title>Winkia gen. nov., sp. nov., isolated from faeces of the Anser albifrons in China.</title>
        <authorList>
            <person name="Liu Q."/>
        </authorList>
    </citation>
    <scope>NUCLEOTIDE SEQUENCE [LARGE SCALE GENOMIC DNA]</scope>
    <source>
        <strain evidence="4 5">C62</strain>
    </source>
</reference>
<dbReference type="PANTHER" id="PTHR34295">
    <property type="entry name" value="BIOTIN TRANSPORTER BIOY"/>
    <property type="match status" value="1"/>
</dbReference>
<dbReference type="AlphaFoldDB" id="A0A8I0KW21"/>
<keyword evidence="2" id="KW-0813">Transport</keyword>
<protein>
    <recommendedName>
        <fullName evidence="2">Biotin transporter</fullName>
    </recommendedName>
</protein>
<dbReference type="Proteomes" id="UP000627538">
    <property type="component" value="Unassembled WGS sequence"/>
</dbReference>
<dbReference type="GO" id="GO:0015225">
    <property type="term" value="F:biotin transmembrane transporter activity"/>
    <property type="evidence" value="ECO:0007669"/>
    <property type="project" value="UniProtKB-UniRule"/>
</dbReference>
<feature type="transmembrane region" description="Helical" evidence="3">
    <location>
        <begin position="172"/>
        <end position="197"/>
    </location>
</feature>
<proteinExistence type="inferred from homology"/>
<dbReference type="GO" id="GO:0005886">
    <property type="term" value="C:plasma membrane"/>
    <property type="evidence" value="ECO:0007669"/>
    <property type="project" value="UniProtKB-SubCell"/>
</dbReference>
<gene>
    <name evidence="4" type="ORF">H8R10_04800</name>
</gene>
<dbReference type="PANTHER" id="PTHR34295:SF1">
    <property type="entry name" value="BIOTIN TRANSPORTER BIOY"/>
    <property type="match status" value="1"/>
</dbReference>
<evidence type="ECO:0000256" key="2">
    <source>
        <dbReference type="PIRNR" id="PIRNR016661"/>
    </source>
</evidence>
<organism evidence="4 5">
    <name type="scientific">Nanchangia anserum</name>
    <dbReference type="NCBI Taxonomy" id="2692125"/>
    <lineage>
        <taxon>Bacteria</taxon>
        <taxon>Bacillati</taxon>
        <taxon>Actinomycetota</taxon>
        <taxon>Actinomycetes</taxon>
        <taxon>Actinomycetales</taxon>
        <taxon>Actinomycetaceae</taxon>
        <taxon>Nanchangia</taxon>
    </lineage>
</organism>
<evidence type="ECO:0000313" key="4">
    <source>
        <dbReference type="EMBL" id="MBD3689544.1"/>
    </source>
</evidence>
<dbReference type="RefSeq" id="WP_191071585.1">
    <property type="nucleotide sequence ID" value="NZ_JACRUO010000001.1"/>
</dbReference>
<feature type="transmembrane region" description="Helical" evidence="3">
    <location>
        <begin position="23"/>
        <end position="41"/>
    </location>
</feature>
<keyword evidence="5" id="KW-1185">Reference proteome</keyword>
<keyword evidence="2 3" id="KW-0472">Membrane</keyword>
<dbReference type="Pfam" id="PF02632">
    <property type="entry name" value="BioY"/>
    <property type="match status" value="1"/>
</dbReference>
<evidence type="ECO:0000256" key="1">
    <source>
        <dbReference type="ARBA" id="ARBA00010692"/>
    </source>
</evidence>
<comment type="caution">
    <text evidence="4">The sequence shown here is derived from an EMBL/GenBank/DDBJ whole genome shotgun (WGS) entry which is preliminary data.</text>
</comment>
<keyword evidence="3" id="KW-0812">Transmembrane</keyword>
<keyword evidence="2" id="KW-1003">Cell membrane</keyword>
<evidence type="ECO:0000313" key="5">
    <source>
        <dbReference type="Proteomes" id="UP000627538"/>
    </source>
</evidence>